<evidence type="ECO:0000313" key="3">
    <source>
        <dbReference type="WBParaSite" id="MBELARI_LOCUS1438"/>
    </source>
</evidence>
<evidence type="ECO:0000256" key="1">
    <source>
        <dbReference type="SAM" id="MobiDB-lite"/>
    </source>
</evidence>
<name>A0AAF3EK93_9BILA</name>
<accession>A0AAF3EK93</accession>
<protein>
    <submittedName>
        <fullName evidence="3">Uncharacterized protein</fullName>
    </submittedName>
</protein>
<evidence type="ECO:0000313" key="2">
    <source>
        <dbReference type="Proteomes" id="UP000887575"/>
    </source>
</evidence>
<feature type="region of interest" description="Disordered" evidence="1">
    <location>
        <begin position="46"/>
        <end position="71"/>
    </location>
</feature>
<organism evidence="2 3">
    <name type="scientific">Mesorhabditis belari</name>
    <dbReference type="NCBI Taxonomy" id="2138241"/>
    <lineage>
        <taxon>Eukaryota</taxon>
        <taxon>Metazoa</taxon>
        <taxon>Ecdysozoa</taxon>
        <taxon>Nematoda</taxon>
        <taxon>Chromadorea</taxon>
        <taxon>Rhabditida</taxon>
        <taxon>Rhabditina</taxon>
        <taxon>Rhabditomorpha</taxon>
        <taxon>Rhabditoidea</taxon>
        <taxon>Rhabditidae</taxon>
        <taxon>Mesorhabditinae</taxon>
        <taxon>Mesorhabditis</taxon>
    </lineage>
</organism>
<keyword evidence="2" id="KW-1185">Reference proteome</keyword>
<proteinExistence type="predicted"/>
<dbReference type="Proteomes" id="UP000887575">
    <property type="component" value="Unassembled WGS sequence"/>
</dbReference>
<sequence length="71" mass="7490">MPWIGVALRGEEGITVRIRMGKQEMNTGVASDAVNARHLPCQVGMAGREGGPGTDKDAGFLPGKQEMLPPT</sequence>
<dbReference type="WBParaSite" id="MBELARI_LOCUS1438">
    <property type="protein sequence ID" value="MBELARI_LOCUS1438"/>
    <property type="gene ID" value="MBELARI_LOCUS1438"/>
</dbReference>
<dbReference type="AlphaFoldDB" id="A0AAF3EK93"/>
<reference evidence="3" key="1">
    <citation type="submission" date="2024-02" db="UniProtKB">
        <authorList>
            <consortium name="WormBaseParasite"/>
        </authorList>
    </citation>
    <scope>IDENTIFICATION</scope>
</reference>